<dbReference type="Proteomes" id="UP001551658">
    <property type="component" value="Unassembled WGS sequence"/>
</dbReference>
<evidence type="ECO:0000313" key="2">
    <source>
        <dbReference type="Proteomes" id="UP001551658"/>
    </source>
</evidence>
<gene>
    <name evidence="1" type="ORF">AB0H72_08650</name>
</gene>
<dbReference type="GO" id="GO:0016740">
    <property type="term" value="F:transferase activity"/>
    <property type="evidence" value="ECO:0007669"/>
    <property type="project" value="UniProtKB-KW"/>
</dbReference>
<protein>
    <submittedName>
        <fullName evidence="1">Nucleotidyl transferase AbiEii/AbiGii toxin family protein</fullName>
    </submittedName>
</protein>
<dbReference type="RefSeq" id="WP_357976163.1">
    <property type="nucleotide sequence ID" value="NZ_JBFAIH010000003.1"/>
</dbReference>
<comment type="caution">
    <text evidence="1">The sequence shown here is derived from an EMBL/GenBank/DDBJ whole genome shotgun (WGS) entry which is preliminary data.</text>
</comment>
<dbReference type="EMBL" id="JBFAIH010000003">
    <property type="protein sequence ID" value="MEV0362759.1"/>
    <property type="molecule type" value="Genomic_DNA"/>
</dbReference>
<dbReference type="InterPro" id="IPR014942">
    <property type="entry name" value="AbiEii"/>
</dbReference>
<sequence length="406" mass="44572">MRGVRLERIGGRRLDRRAGGGALNAHLPWYFTEPEEGRNWSAARREATDHILAAIAQSSWAPRLVLRGSALAKAWFGAWAREPGDLDFVVHHRRRRLDEPSVDEMFADIVAGTVAMSRRPGSTVFIDRVPLWWGQIGDYRYGSLPGQRLELSWHGRGQVGTVQIDFAFDEPLHDPPEPMPIPPRSGLPGPPMALQTVSKRLSLAWKIAWLAADADLAAEPDDDPGHFGPLGKDLYDAVLLAEHCRLPGDLLDTVLQSCRVPGLAAHDAPLDLLVKVANDVDWRTFAAGHPLLAGAHEEFVWRLVVALAPTLSSGPSRLLSLLTEHCRHELPALRTVLVSDGMPGFTEWPAESQYSVAERIVLVRELFGGSWSFSRAADLVARLPGAEAFGGCGDPHRIAKQLAPHL</sequence>
<proteinExistence type="predicted"/>
<organism evidence="1 2">
    <name type="scientific">Nocardia fusca</name>
    <dbReference type="NCBI Taxonomy" id="941183"/>
    <lineage>
        <taxon>Bacteria</taxon>
        <taxon>Bacillati</taxon>
        <taxon>Actinomycetota</taxon>
        <taxon>Actinomycetes</taxon>
        <taxon>Mycobacteriales</taxon>
        <taxon>Nocardiaceae</taxon>
        <taxon>Nocardia</taxon>
    </lineage>
</organism>
<keyword evidence="1" id="KW-0808">Transferase</keyword>
<name>A0ABV3F4Y5_9NOCA</name>
<keyword evidence="2" id="KW-1185">Reference proteome</keyword>
<reference evidence="1 2" key="1">
    <citation type="submission" date="2024-06" db="EMBL/GenBank/DDBJ databases">
        <title>The Natural Products Discovery Center: Release of the First 8490 Sequenced Strains for Exploring Actinobacteria Biosynthetic Diversity.</title>
        <authorList>
            <person name="Kalkreuter E."/>
            <person name="Kautsar S.A."/>
            <person name="Yang D."/>
            <person name="Bader C.D."/>
            <person name="Teijaro C.N."/>
            <person name="Fluegel L."/>
            <person name="Davis C.M."/>
            <person name="Simpson J.R."/>
            <person name="Lauterbach L."/>
            <person name="Steele A.D."/>
            <person name="Gui C."/>
            <person name="Meng S."/>
            <person name="Li G."/>
            <person name="Viehrig K."/>
            <person name="Ye F."/>
            <person name="Su P."/>
            <person name="Kiefer A.F."/>
            <person name="Nichols A."/>
            <person name="Cepeda A.J."/>
            <person name="Yan W."/>
            <person name="Fan B."/>
            <person name="Jiang Y."/>
            <person name="Adhikari A."/>
            <person name="Zheng C.-J."/>
            <person name="Schuster L."/>
            <person name="Cowan T.M."/>
            <person name="Smanski M.J."/>
            <person name="Chevrette M.G."/>
            <person name="De Carvalho L.P.S."/>
            <person name="Shen B."/>
        </authorList>
    </citation>
    <scope>NUCLEOTIDE SEQUENCE [LARGE SCALE GENOMIC DNA]</scope>
    <source>
        <strain evidence="1 2">NPDC050671</strain>
    </source>
</reference>
<evidence type="ECO:0000313" key="1">
    <source>
        <dbReference type="EMBL" id="MEV0362759.1"/>
    </source>
</evidence>
<dbReference type="Pfam" id="PF08843">
    <property type="entry name" value="AbiEii"/>
    <property type="match status" value="1"/>
</dbReference>
<accession>A0ABV3F4Y5</accession>